<reference evidence="10 11" key="1">
    <citation type="submission" date="2016-10" db="EMBL/GenBank/DDBJ databases">
        <authorList>
            <person name="de Groot N.N."/>
        </authorList>
    </citation>
    <scope>NUCLEOTIDE SEQUENCE [LARGE SCALE GENOMIC DNA]</scope>
    <source>
        <strain evidence="10 11">DSM 43941</strain>
    </source>
</reference>
<keyword evidence="6 8" id="KW-1133">Transmembrane helix</keyword>
<dbReference type="InterPro" id="IPR050297">
    <property type="entry name" value="LipidA_mod_glycosyltrf_83"/>
</dbReference>
<evidence type="ECO:0000256" key="4">
    <source>
        <dbReference type="ARBA" id="ARBA00022679"/>
    </source>
</evidence>
<keyword evidence="5 8" id="KW-0812">Transmembrane</keyword>
<keyword evidence="7 8" id="KW-0472">Membrane</keyword>
<evidence type="ECO:0000256" key="7">
    <source>
        <dbReference type="ARBA" id="ARBA00023136"/>
    </source>
</evidence>
<feature type="transmembrane region" description="Helical" evidence="8">
    <location>
        <begin position="134"/>
        <end position="152"/>
    </location>
</feature>
<dbReference type="Pfam" id="PF13231">
    <property type="entry name" value="PMT_2"/>
    <property type="match status" value="1"/>
</dbReference>
<feature type="transmembrane region" description="Helical" evidence="8">
    <location>
        <begin position="195"/>
        <end position="219"/>
    </location>
</feature>
<dbReference type="GO" id="GO:0009103">
    <property type="term" value="P:lipopolysaccharide biosynthetic process"/>
    <property type="evidence" value="ECO:0007669"/>
    <property type="project" value="UniProtKB-ARBA"/>
</dbReference>
<evidence type="ECO:0000256" key="8">
    <source>
        <dbReference type="SAM" id="Phobius"/>
    </source>
</evidence>
<dbReference type="InterPro" id="IPR038731">
    <property type="entry name" value="RgtA/B/C-like"/>
</dbReference>
<name>A0A1H2BNX6_9ACTN</name>
<evidence type="ECO:0000256" key="2">
    <source>
        <dbReference type="ARBA" id="ARBA00022475"/>
    </source>
</evidence>
<dbReference type="EMBL" id="LT629758">
    <property type="protein sequence ID" value="SDT59888.1"/>
    <property type="molecule type" value="Genomic_DNA"/>
</dbReference>
<sequence>MVTRCAEALSAHAVRVLVWLLPPLVTAGLGAWRLDRAALWADELATWGAVRLDWDRLWLLAGAVDAVITPYYAALKVLDPVDLRLPSLVATVLTSVVIVALGRRVGGDPVGLTAGMFYAVLPVTSRYAQEARPYAGTVLFAALALLALLRLLDRPTRSRAAAYAAAVAVTGLCHPLSGLLMIVGHAPAGRRAWRMWPAAALIGAVPAIGLGVAASGQTGQVAWIGRVSLNNLYLVPDQFFISGVTGGLLLALAVAGIAIGMAKTETGRARPVLALAGAGLLPPALLLAAGTVAGVWVARYVLFVLPALVTLAAVAAIRAGRLPAAASVALIAVLGWPAQADIRESAGHGQASDRIAGVIGPLHRDGDVVVFPDTHPSMPWVARDIYERYVPQPRPPDVLAVSPQRADGRLAARECADLPGCLGVPPRIWIVRPDNNPDPLHDMSPAKRTLISAGYQLRDRWDFRQLSVILMERRA</sequence>
<keyword evidence="4 10" id="KW-0808">Transferase</keyword>
<evidence type="ECO:0000259" key="9">
    <source>
        <dbReference type="Pfam" id="PF13231"/>
    </source>
</evidence>
<dbReference type="Proteomes" id="UP000198688">
    <property type="component" value="Chromosome I"/>
</dbReference>
<evidence type="ECO:0000256" key="6">
    <source>
        <dbReference type="ARBA" id="ARBA00022989"/>
    </source>
</evidence>
<protein>
    <submittedName>
        <fullName evidence="10">Mannosyltransferase</fullName>
    </submittedName>
</protein>
<dbReference type="PANTHER" id="PTHR33908:SF3">
    <property type="entry name" value="UNDECAPRENYL PHOSPHATE-ALPHA-4-AMINO-4-DEOXY-L-ARABINOSE ARABINOSYL TRANSFERASE"/>
    <property type="match status" value="1"/>
</dbReference>
<dbReference type="AlphaFoldDB" id="A0A1H2BNX6"/>
<dbReference type="STRING" id="113562.SAMN04489716_4770"/>
<dbReference type="GO" id="GO:0010041">
    <property type="term" value="P:response to iron(III) ion"/>
    <property type="evidence" value="ECO:0007669"/>
    <property type="project" value="TreeGrafter"/>
</dbReference>
<dbReference type="GO" id="GO:0016763">
    <property type="term" value="F:pentosyltransferase activity"/>
    <property type="evidence" value="ECO:0007669"/>
    <property type="project" value="TreeGrafter"/>
</dbReference>
<gene>
    <name evidence="10" type="ORF">SAMN04489716_4770</name>
</gene>
<keyword evidence="11" id="KW-1185">Reference proteome</keyword>
<proteinExistence type="predicted"/>
<keyword evidence="3 10" id="KW-0328">Glycosyltransferase</keyword>
<feature type="transmembrane region" description="Helical" evidence="8">
    <location>
        <begin position="85"/>
        <end position="103"/>
    </location>
</feature>
<keyword evidence="2" id="KW-1003">Cell membrane</keyword>
<organism evidence="10 11">
    <name type="scientific">Actinoplanes derwentensis</name>
    <dbReference type="NCBI Taxonomy" id="113562"/>
    <lineage>
        <taxon>Bacteria</taxon>
        <taxon>Bacillati</taxon>
        <taxon>Actinomycetota</taxon>
        <taxon>Actinomycetes</taxon>
        <taxon>Micromonosporales</taxon>
        <taxon>Micromonosporaceae</taxon>
        <taxon>Actinoplanes</taxon>
    </lineage>
</organism>
<evidence type="ECO:0000313" key="11">
    <source>
        <dbReference type="Proteomes" id="UP000198688"/>
    </source>
</evidence>
<dbReference type="PANTHER" id="PTHR33908">
    <property type="entry name" value="MANNOSYLTRANSFERASE YKCB-RELATED"/>
    <property type="match status" value="1"/>
</dbReference>
<evidence type="ECO:0000256" key="1">
    <source>
        <dbReference type="ARBA" id="ARBA00004651"/>
    </source>
</evidence>
<dbReference type="GO" id="GO:0005886">
    <property type="term" value="C:plasma membrane"/>
    <property type="evidence" value="ECO:0007669"/>
    <property type="project" value="UniProtKB-SubCell"/>
</dbReference>
<accession>A0A1H2BNX6</accession>
<feature type="domain" description="Glycosyltransferase RgtA/B/C/D-like" evidence="9">
    <location>
        <begin position="82"/>
        <end position="182"/>
    </location>
</feature>
<feature type="transmembrane region" description="Helical" evidence="8">
    <location>
        <begin position="297"/>
        <end position="317"/>
    </location>
</feature>
<evidence type="ECO:0000256" key="5">
    <source>
        <dbReference type="ARBA" id="ARBA00022692"/>
    </source>
</evidence>
<evidence type="ECO:0000313" key="10">
    <source>
        <dbReference type="EMBL" id="SDT59888.1"/>
    </source>
</evidence>
<evidence type="ECO:0000256" key="3">
    <source>
        <dbReference type="ARBA" id="ARBA00022676"/>
    </source>
</evidence>
<comment type="subcellular location">
    <subcellularLocation>
        <location evidence="1">Cell membrane</location>
        <topology evidence="1">Multi-pass membrane protein</topology>
    </subcellularLocation>
</comment>
<feature type="transmembrane region" description="Helical" evidence="8">
    <location>
        <begin position="164"/>
        <end position="183"/>
    </location>
</feature>
<feature type="transmembrane region" description="Helical" evidence="8">
    <location>
        <begin position="239"/>
        <end position="260"/>
    </location>
</feature>
<feature type="transmembrane region" description="Helical" evidence="8">
    <location>
        <begin position="272"/>
        <end position="291"/>
    </location>
</feature>
<feature type="transmembrane region" description="Helical" evidence="8">
    <location>
        <begin position="12"/>
        <end position="34"/>
    </location>
</feature>